<proteinExistence type="predicted"/>
<evidence type="ECO:0000313" key="2">
    <source>
        <dbReference type="EMBL" id="EMC91883.1"/>
    </source>
</evidence>
<organism evidence="2 3">
    <name type="scientific">Baudoinia panamericana (strain UAMH 10762)</name>
    <name type="common">Angels' share fungus</name>
    <name type="synonym">Baudoinia compniacensis (strain UAMH 10762)</name>
    <dbReference type="NCBI Taxonomy" id="717646"/>
    <lineage>
        <taxon>Eukaryota</taxon>
        <taxon>Fungi</taxon>
        <taxon>Dikarya</taxon>
        <taxon>Ascomycota</taxon>
        <taxon>Pezizomycotina</taxon>
        <taxon>Dothideomycetes</taxon>
        <taxon>Dothideomycetidae</taxon>
        <taxon>Mycosphaerellales</taxon>
        <taxon>Teratosphaeriaceae</taxon>
        <taxon>Baudoinia</taxon>
    </lineage>
</organism>
<feature type="signal peptide" evidence="1">
    <location>
        <begin position="1"/>
        <end position="16"/>
    </location>
</feature>
<name>M2MKM5_BAUPA</name>
<feature type="chain" id="PRO_5004021201" description="Sexual development protein" evidence="1">
    <location>
        <begin position="17"/>
        <end position="396"/>
    </location>
</feature>
<dbReference type="OrthoDB" id="5293813at2759"/>
<dbReference type="AlphaFoldDB" id="M2MKM5"/>
<dbReference type="GeneID" id="19113695"/>
<keyword evidence="1" id="KW-0732">Signal</keyword>
<dbReference type="EMBL" id="KB445563">
    <property type="protein sequence ID" value="EMC91883.1"/>
    <property type="molecule type" value="Genomic_DNA"/>
</dbReference>
<sequence length="396" mass="41517">MRSTIISATLVGAAAASPWGPMNGWGYGGSSSSSSVAGWAQPTHTSSSSYASATPSSSGQVPFKFPLPNGFPNPSNDSLLQIELAAQGTLPNGALPTSINATTAGLFQAIAFNEISEVAFFTSLLSNITNDVPGYEIQQKVLKDFVNRTLTAVIAQEELHALGANGILTTSGNLPIQPCQYVFPSFDFDSAIDTARRFTDVVLGTLQDVQVALDADGDGQKFIALIGSVIGQEGEQNGFYRSLLDLIPSSNPFLTRSAGPFLFSLLNQYFVVPGSCPGPGNAALFAAVPVFGKLIVNSQDITLSNQYINFEVNSTITDLKNYSVVFINQQNVPVVKPIENLVVSGNKATFQAYYPALDLVADGLTIAAVTKNAGPFASVDAVAGATVFGPGLIEIN</sequence>
<dbReference type="Proteomes" id="UP000011761">
    <property type="component" value="Unassembled WGS sequence"/>
</dbReference>
<evidence type="ECO:0000256" key="1">
    <source>
        <dbReference type="SAM" id="SignalP"/>
    </source>
</evidence>
<keyword evidence="3" id="KW-1185">Reference proteome</keyword>
<dbReference type="HOGENOM" id="CLU_045147_0_0_1"/>
<dbReference type="KEGG" id="bcom:BAUCODRAFT_39029"/>
<gene>
    <name evidence="2" type="ORF">BAUCODRAFT_39029</name>
</gene>
<dbReference type="OMA" id="IKPCEYK"/>
<accession>M2MKM5</accession>
<protein>
    <recommendedName>
        <fullName evidence="4">Sexual development protein</fullName>
    </recommendedName>
</protein>
<reference evidence="2 3" key="1">
    <citation type="journal article" date="2012" name="PLoS Pathog.">
        <title>Diverse lifestyles and strategies of plant pathogenesis encoded in the genomes of eighteen Dothideomycetes fungi.</title>
        <authorList>
            <person name="Ohm R.A."/>
            <person name="Feau N."/>
            <person name="Henrissat B."/>
            <person name="Schoch C.L."/>
            <person name="Horwitz B.A."/>
            <person name="Barry K.W."/>
            <person name="Condon B.J."/>
            <person name="Copeland A.C."/>
            <person name="Dhillon B."/>
            <person name="Glaser F."/>
            <person name="Hesse C.N."/>
            <person name="Kosti I."/>
            <person name="LaButti K."/>
            <person name="Lindquist E.A."/>
            <person name="Lucas S."/>
            <person name="Salamov A.A."/>
            <person name="Bradshaw R.E."/>
            <person name="Ciuffetti L."/>
            <person name="Hamelin R.C."/>
            <person name="Kema G.H.J."/>
            <person name="Lawrence C."/>
            <person name="Scott J.A."/>
            <person name="Spatafora J.W."/>
            <person name="Turgeon B.G."/>
            <person name="de Wit P.J.G.M."/>
            <person name="Zhong S."/>
            <person name="Goodwin S.B."/>
            <person name="Grigoriev I.V."/>
        </authorList>
    </citation>
    <scope>NUCLEOTIDE SEQUENCE [LARGE SCALE GENOMIC DNA]</scope>
    <source>
        <strain evidence="2 3">UAMH 10762</strain>
    </source>
</reference>
<dbReference type="eggNOG" id="ENOG502SM3U">
    <property type="taxonomic scope" value="Eukaryota"/>
</dbReference>
<evidence type="ECO:0000313" key="3">
    <source>
        <dbReference type="Proteomes" id="UP000011761"/>
    </source>
</evidence>
<evidence type="ECO:0008006" key="4">
    <source>
        <dbReference type="Google" id="ProtNLM"/>
    </source>
</evidence>
<dbReference type="RefSeq" id="XP_007680937.1">
    <property type="nucleotide sequence ID" value="XM_007682747.1"/>
</dbReference>